<name>A0A0D6QWC2_ARACU</name>
<keyword evidence="3" id="KW-0560">Oxidoreductase</keyword>
<evidence type="ECO:0000256" key="4">
    <source>
        <dbReference type="ARBA" id="ARBA00023004"/>
    </source>
</evidence>
<accession>A0A0D6QWC2</accession>
<dbReference type="InterPro" id="IPR009770">
    <property type="entry name" value="HGLS"/>
</dbReference>
<dbReference type="Pfam" id="PF07063">
    <property type="entry name" value="HGLS"/>
    <property type="match status" value="1"/>
</dbReference>
<dbReference type="Gene3D" id="3.10.180.50">
    <property type="match status" value="1"/>
</dbReference>
<proteinExistence type="inferred from homology"/>
<protein>
    <recommendedName>
        <fullName evidence="6">2-oxoadipate dioxygenase/decarboxylase</fullName>
        <ecNumber evidence="6">1.13.11.93</ecNumber>
    </recommendedName>
    <alternativeName>
        <fullName evidence="7">2-hydroxyglutarate synthase</fullName>
    </alternativeName>
</protein>
<evidence type="ECO:0000256" key="2">
    <source>
        <dbReference type="ARBA" id="ARBA00022964"/>
    </source>
</evidence>
<evidence type="ECO:0000256" key="1">
    <source>
        <dbReference type="ARBA" id="ARBA00001954"/>
    </source>
</evidence>
<keyword evidence="4" id="KW-0408">Iron</keyword>
<dbReference type="AlphaFoldDB" id="A0A0D6QWC2"/>
<dbReference type="EMBL" id="GCKF01039255">
    <property type="protein sequence ID" value="JAG95887.1"/>
    <property type="molecule type" value="Transcribed_RNA"/>
</dbReference>
<evidence type="ECO:0000256" key="6">
    <source>
        <dbReference type="ARBA" id="ARBA00035023"/>
    </source>
</evidence>
<evidence type="ECO:0000256" key="3">
    <source>
        <dbReference type="ARBA" id="ARBA00023002"/>
    </source>
</evidence>
<dbReference type="GO" id="GO:0051213">
    <property type="term" value="F:dioxygenase activity"/>
    <property type="evidence" value="ECO:0007669"/>
    <property type="project" value="UniProtKB-KW"/>
</dbReference>
<evidence type="ECO:0000256" key="5">
    <source>
        <dbReference type="ARBA" id="ARBA00035013"/>
    </source>
</evidence>
<evidence type="ECO:0000256" key="7">
    <source>
        <dbReference type="ARBA" id="ARBA00035045"/>
    </source>
</evidence>
<dbReference type="PANTHER" id="PTHR31136:SF5">
    <property type="entry name" value="2-OXOADIPATE DIOXYGENASE_DECARBOXYLASE, CHLOROPLASTIC"/>
    <property type="match status" value="1"/>
</dbReference>
<dbReference type="EC" id="1.13.11.93" evidence="6"/>
<organism evidence="8">
    <name type="scientific">Araucaria cunninghamii</name>
    <name type="common">Hoop pine</name>
    <name type="synonym">Moreton Bay pine</name>
    <dbReference type="NCBI Taxonomy" id="56994"/>
    <lineage>
        <taxon>Eukaryota</taxon>
        <taxon>Viridiplantae</taxon>
        <taxon>Streptophyta</taxon>
        <taxon>Embryophyta</taxon>
        <taxon>Tracheophyta</taxon>
        <taxon>Spermatophyta</taxon>
        <taxon>Pinopsida</taxon>
        <taxon>Pinidae</taxon>
        <taxon>Conifers II</taxon>
        <taxon>Araucariales</taxon>
        <taxon>Araucariaceae</taxon>
        <taxon>Araucaria</taxon>
    </lineage>
</organism>
<dbReference type="SMART" id="SM01150">
    <property type="entry name" value="DUF1338"/>
    <property type="match status" value="1"/>
</dbReference>
<keyword evidence="2" id="KW-0223">Dioxygenase</keyword>
<comment type="similarity">
    <text evidence="5">Belongs to the 2-oxoadipate dioxygenase/decarboxylase family.</text>
</comment>
<dbReference type="CDD" id="cd16350">
    <property type="entry name" value="VOC_like"/>
    <property type="match status" value="1"/>
</dbReference>
<comment type="cofactor">
    <cofactor evidence="1">
        <name>Fe(2+)</name>
        <dbReference type="ChEBI" id="CHEBI:29033"/>
    </cofactor>
</comment>
<dbReference type="PANTHER" id="PTHR31136">
    <property type="entry name" value="DUF1338 DOMAIN-CONTAINING PROTEIN"/>
    <property type="match status" value="1"/>
</dbReference>
<reference evidence="8" key="1">
    <citation type="submission" date="2015-03" db="EMBL/GenBank/DDBJ databases">
        <title>A transcriptome of Araucaria cunninghamii, an australian fine timber species.</title>
        <authorList>
            <person name="Jing Yi C.J.Y."/>
            <person name="Yin San L.Y.S."/>
            <person name="Abdul Karim S.S."/>
            <person name="Wan Azmi N.N."/>
            <person name="Hercus R.R."/>
            <person name="Croft L.L."/>
        </authorList>
    </citation>
    <scope>NUCLEOTIDE SEQUENCE</scope>
    <source>
        <strain evidence="8">MI0301</strain>
        <tissue evidence="8">Leaf</tissue>
    </source>
</reference>
<sequence length="381" mass="42790">MIGTMDISFSWMSRTRTKTKIPLSFFHRSHCERRSSFSCSRVPSKSLALTFNGQVRGRQFCGVSNTGRRGMDADAMPTAQISETFFRNVLGSMEKIYLTKNPTASSIVDLVRRYDGGQLCYDHFAFRTFNVDGCGISAMAQFFLDFGYVARDELRFPKKHLRALWFSPPEHLLDCKGEGVSGPLPRIFISELLVDKLSPEAQAIIKKYTSFSAHGNKYAALASVLGSLTWPTPLFSDYKLLARESEYAAWTLVNGYALNHLTISVHRLKSEVRKIERLNEFIQSNKFKLNTEGGILKISPDGRLLQSSTVADSMLFNFAEGTSESVPASYIEFAERLVLPEYGSLPAEKISEWHRRDGFEVGSADKIFESTSSNQLSRTIA</sequence>
<evidence type="ECO:0000313" key="8">
    <source>
        <dbReference type="EMBL" id="JAG95887.1"/>
    </source>
</evidence>